<dbReference type="EMBL" id="BMAU01021282">
    <property type="protein sequence ID" value="GFY08686.1"/>
    <property type="molecule type" value="Genomic_DNA"/>
</dbReference>
<sequence>MLKLGIIEVGELDYMSPIILFEVAGKEPRPCIDYRKLNGIIRTEYFPLPNIEERVEKVSVAKFITVFDLSTGYWQIPLSKTAQRYAVFCTSFGTYRPLRMSFGLRNAPYFFSKLMAELLNGLEDFIVPYLDDIAIFSDTWESHLKHMQTVLQRIKRAKLTIKPSKCLAGYYQKYINLFSVIAAPLTDALKGRAKKGEITWTTECENAFRELKGKLIDKPVLYAPNFEREFIVQTDASNAGMGAVLTQLTEQGEEHPILYLIMTDHNPLVWLNRNVSSNPRLMRWALVLQPFNFRIVHRSGKSHKNADSLIRSVIDN</sequence>
<dbReference type="InterPro" id="IPR043502">
    <property type="entry name" value="DNA/RNA_pol_sf"/>
</dbReference>
<reference evidence="3" key="1">
    <citation type="submission" date="2020-08" db="EMBL/GenBank/DDBJ databases">
        <title>Multicomponent nature underlies the extraordinary mechanical properties of spider dragline silk.</title>
        <authorList>
            <person name="Kono N."/>
            <person name="Nakamura H."/>
            <person name="Mori M."/>
            <person name="Yoshida Y."/>
            <person name="Ohtoshi R."/>
            <person name="Malay A.D."/>
            <person name="Moran D.A.P."/>
            <person name="Tomita M."/>
            <person name="Numata K."/>
            <person name="Arakawa K."/>
        </authorList>
    </citation>
    <scope>NUCLEOTIDE SEQUENCE</scope>
</reference>
<dbReference type="PANTHER" id="PTHR33064">
    <property type="entry name" value="POL PROTEIN"/>
    <property type="match status" value="1"/>
</dbReference>
<dbReference type="CDD" id="cd01647">
    <property type="entry name" value="RT_LTR"/>
    <property type="match status" value="1"/>
</dbReference>
<comment type="caution">
    <text evidence="3">The sequence shown here is derived from an EMBL/GenBank/DDBJ whole genome shotgun (WGS) entry which is preliminary data.</text>
</comment>
<accession>A0A8X6SAI8</accession>
<name>A0A8X6SAI8_TRICX</name>
<dbReference type="PANTHER" id="PTHR33064:SF37">
    <property type="entry name" value="RIBONUCLEASE H"/>
    <property type="match status" value="1"/>
</dbReference>
<dbReference type="Pfam" id="PF17919">
    <property type="entry name" value="RT_RNaseH_2"/>
    <property type="match status" value="1"/>
</dbReference>
<feature type="domain" description="Reverse transcriptase/retrotransposon-derived protein RNase H-like" evidence="2">
    <location>
        <begin position="200"/>
        <end position="259"/>
    </location>
</feature>
<evidence type="ECO:0000313" key="4">
    <source>
        <dbReference type="Proteomes" id="UP000887159"/>
    </source>
</evidence>
<dbReference type="InterPro" id="IPR043128">
    <property type="entry name" value="Rev_trsase/Diguanyl_cyclase"/>
</dbReference>
<dbReference type="AlphaFoldDB" id="A0A8X6SAI8"/>
<gene>
    <name evidence="3" type="primary">pol</name>
    <name evidence="3" type="ORF">TNCV_811191</name>
</gene>
<dbReference type="InterPro" id="IPR041577">
    <property type="entry name" value="RT_RNaseH_2"/>
</dbReference>
<dbReference type="Pfam" id="PF00078">
    <property type="entry name" value="RVT_1"/>
    <property type="match status" value="1"/>
</dbReference>
<evidence type="ECO:0000259" key="2">
    <source>
        <dbReference type="Pfam" id="PF17919"/>
    </source>
</evidence>
<keyword evidence="4" id="KW-1185">Reference proteome</keyword>
<dbReference type="SUPFAM" id="SSF56672">
    <property type="entry name" value="DNA/RNA polymerases"/>
    <property type="match status" value="1"/>
</dbReference>
<protein>
    <submittedName>
        <fullName evidence="3">Retrovirus-related Pol polyprotein from transposon 17.6</fullName>
    </submittedName>
</protein>
<dbReference type="Gene3D" id="3.30.70.270">
    <property type="match status" value="1"/>
</dbReference>
<evidence type="ECO:0000259" key="1">
    <source>
        <dbReference type="Pfam" id="PF00078"/>
    </source>
</evidence>
<feature type="domain" description="Reverse transcriptase" evidence="1">
    <location>
        <begin position="26"/>
        <end position="170"/>
    </location>
</feature>
<dbReference type="Gene3D" id="3.10.10.10">
    <property type="entry name" value="HIV Type 1 Reverse Transcriptase, subunit A, domain 1"/>
    <property type="match status" value="1"/>
</dbReference>
<dbReference type="InterPro" id="IPR000477">
    <property type="entry name" value="RT_dom"/>
</dbReference>
<organism evidence="3 4">
    <name type="scientific">Trichonephila clavipes</name>
    <name type="common">Golden silk orbweaver</name>
    <name type="synonym">Nephila clavipes</name>
    <dbReference type="NCBI Taxonomy" id="2585209"/>
    <lineage>
        <taxon>Eukaryota</taxon>
        <taxon>Metazoa</taxon>
        <taxon>Ecdysozoa</taxon>
        <taxon>Arthropoda</taxon>
        <taxon>Chelicerata</taxon>
        <taxon>Arachnida</taxon>
        <taxon>Araneae</taxon>
        <taxon>Araneomorphae</taxon>
        <taxon>Entelegynae</taxon>
        <taxon>Araneoidea</taxon>
        <taxon>Nephilidae</taxon>
        <taxon>Trichonephila</taxon>
    </lineage>
</organism>
<dbReference type="GO" id="GO:0071897">
    <property type="term" value="P:DNA biosynthetic process"/>
    <property type="evidence" value="ECO:0007669"/>
    <property type="project" value="UniProtKB-ARBA"/>
</dbReference>
<dbReference type="Proteomes" id="UP000887159">
    <property type="component" value="Unassembled WGS sequence"/>
</dbReference>
<evidence type="ECO:0000313" key="3">
    <source>
        <dbReference type="EMBL" id="GFY08686.1"/>
    </source>
</evidence>
<proteinExistence type="predicted"/>
<dbReference type="InterPro" id="IPR051320">
    <property type="entry name" value="Viral_Replic_Matur_Polypro"/>
</dbReference>